<dbReference type="Pfam" id="PF00093">
    <property type="entry name" value="VWC"/>
    <property type="match status" value="1"/>
</dbReference>
<dbReference type="InterPro" id="IPR000867">
    <property type="entry name" value="IGFBP-like"/>
</dbReference>
<feature type="non-terminal residue" evidence="6">
    <location>
        <position position="1"/>
    </location>
</feature>
<dbReference type="EMBL" id="JBJQND010000007">
    <property type="protein sequence ID" value="KAL3870362.1"/>
    <property type="molecule type" value="Genomic_DNA"/>
</dbReference>
<dbReference type="SUPFAM" id="SSF82895">
    <property type="entry name" value="TSP-1 type 1 repeat"/>
    <property type="match status" value="1"/>
</dbReference>
<evidence type="ECO:0008006" key="8">
    <source>
        <dbReference type="Google" id="ProtNLM"/>
    </source>
</evidence>
<dbReference type="PROSITE" id="PS50184">
    <property type="entry name" value="VWFC_2"/>
    <property type="match status" value="1"/>
</dbReference>
<evidence type="ECO:0000259" key="4">
    <source>
        <dbReference type="PROSITE" id="PS50184"/>
    </source>
</evidence>
<dbReference type="InterPro" id="IPR009030">
    <property type="entry name" value="Growth_fac_rcpt_cys_sf"/>
</dbReference>
<comment type="caution">
    <text evidence="6">The sequence shown here is derived from an EMBL/GenBank/DDBJ whole genome shotgun (WGS) entry which is preliminary data.</text>
</comment>
<evidence type="ECO:0000313" key="7">
    <source>
        <dbReference type="Proteomes" id="UP001634394"/>
    </source>
</evidence>
<name>A0ABD3W8Z2_SINWO</name>
<dbReference type="AlphaFoldDB" id="A0ABD3W8Z2"/>
<organism evidence="6 7">
    <name type="scientific">Sinanodonta woodiana</name>
    <name type="common">Chinese pond mussel</name>
    <name type="synonym">Anodonta woodiana</name>
    <dbReference type="NCBI Taxonomy" id="1069815"/>
    <lineage>
        <taxon>Eukaryota</taxon>
        <taxon>Metazoa</taxon>
        <taxon>Spiralia</taxon>
        <taxon>Lophotrochozoa</taxon>
        <taxon>Mollusca</taxon>
        <taxon>Bivalvia</taxon>
        <taxon>Autobranchia</taxon>
        <taxon>Heteroconchia</taxon>
        <taxon>Palaeoheterodonta</taxon>
        <taxon>Unionida</taxon>
        <taxon>Unionoidea</taxon>
        <taxon>Unionidae</taxon>
        <taxon>Unioninae</taxon>
        <taxon>Sinanodonta</taxon>
    </lineage>
</organism>
<dbReference type="Gene3D" id="2.20.100.10">
    <property type="entry name" value="Thrombospondin type-1 (TSP1) repeat"/>
    <property type="match status" value="1"/>
</dbReference>
<dbReference type="PROSITE" id="PS51323">
    <property type="entry name" value="IGFBP_N_2"/>
    <property type="match status" value="1"/>
</dbReference>
<evidence type="ECO:0000256" key="3">
    <source>
        <dbReference type="ARBA" id="ARBA00023157"/>
    </source>
</evidence>
<gene>
    <name evidence="6" type="ORF">ACJMK2_038432</name>
</gene>
<evidence type="ECO:0000256" key="2">
    <source>
        <dbReference type="ARBA" id="ARBA00022729"/>
    </source>
</evidence>
<protein>
    <recommendedName>
        <fullName evidence="8">Connective tissue growth factor</fullName>
    </recommendedName>
</protein>
<evidence type="ECO:0000259" key="5">
    <source>
        <dbReference type="PROSITE" id="PS51323"/>
    </source>
</evidence>
<dbReference type="InterPro" id="IPR036383">
    <property type="entry name" value="TSP1_rpt_sf"/>
</dbReference>
<dbReference type="Proteomes" id="UP001634394">
    <property type="component" value="Unassembled WGS sequence"/>
</dbReference>
<accession>A0ABD3W8Z2</accession>
<keyword evidence="2" id="KW-0732">Signal</keyword>
<dbReference type="PROSITE" id="PS50092">
    <property type="entry name" value="TSP1"/>
    <property type="match status" value="1"/>
</dbReference>
<sequence>VSPVCEYPCQCHVKELQCAEGVSVVRDGCNCCYMCARQHGDICNVIHRCDEEKGLYCDSDDMTRTQNGICRASEPKPCIVNGIMHYDGQKFQPDCSRMCSCQNGNYGCVSLCPQEERPPSSAHCPRPKLIPVMGQCCKEWTCETTKPRQESGKSPRHLVQGVPDYGVKSKHIGPMASYREQNTVSDCWTNSSEWSPCSVTCGVGISVKFSKTNCRQVVETRLCFLRTCGGVVNTLKREILNSTAHNRSGEILNSPAHNRSGKILNSPVYKTEAVKSLIPLLITEAVKSLITLLITEASDKIPYVIYNYADDKCLKDPTISYGFQDANSSRKASSVHKMTANLRI</sequence>
<dbReference type="SMART" id="SM00209">
    <property type="entry name" value="TSP1"/>
    <property type="match status" value="1"/>
</dbReference>
<dbReference type="SUPFAM" id="SSF57184">
    <property type="entry name" value="Growth factor receptor domain"/>
    <property type="match status" value="1"/>
</dbReference>
<dbReference type="PANTHER" id="PTHR11348">
    <property type="entry name" value="CONNECTIVE TISSUE GROWTH FACTOR-RELATED"/>
    <property type="match status" value="1"/>
</dbReference>
<keyword evidence="3" id="KW-1015">Disulfide bond</keyword>
<dbReference type="InterPro" id="IPR001007">
    <property type="entry name" value="VWF_dom"/>
</dbReference>
<dbReference type="InterPro" id="IPR043973">
    <property type="entry name" value="TSP1_CCN"/>
</dbReference>
<dbReference type="SMART" id="SM00121">
    <property type="entry name" value="IB"/>
    <property type="match status" value="1"/>
</dbReference>
<dbReference type="InterPro" id="IPR050941">
    <property type="entry name" value="CCN"/>
</dbReference>
<dbReference type="SUPFAM" id="SSF57603">
    <property type="entry name" value="FnI-like domain"/>
    <property type="match status" value="1"/>
</dbReference>
<proteinExistence type="inferred from homology"/>
<feature type="domain" description="IGFBP N-terminal" evidence="5">
    <location>
        <begin position="1"/>
        <end position="73"/>
    </location>
</feature>
<feature type="domain" description="VWFC" evidence="4">
    <location>
        <begin position="76"/>
        <end position="143"/>
    </location>
</feature>
<dbReference type="PANTHER" id="PTHR11348:SF17">
    <property type="entry name" value="CCN"/>
    <property type="match status" value="1"/>
</dbReference>
<evidence type="ECO:0000313" key="6">
    <source>
        <dbReference type="EMBL" id="KAL3870362.1"/>
    </source>
</evidence>
<dbReference type="SMART" id="SM00214">
    <property type="entry name" value="VWC"/>
    <property type="match status" value="1"/>
</dbReference>
<dbReference type="Pfam" id="PF00219">
    <property type="entry name" value="IGFBP"/>
    <property type="match status" value="1"/>
</dbReference>
<comment type="similarity">
    <text evidence="1">Belongs to the CCN family.</text>
</comment>
<reference evidence="6 7" key="1">
    <citation type="submission" date="2024-11" db="EMBL/GenBank/DDBJ databases">
        <title>Chromosome-level genome assembly of the freshwater bivalve Anodonta woodiana.</title>
        <authorList>
            <person name="Chen X."/>
        </authorList>
    </citation>
    <scope>NUCLEOTIDE SEQUENCE [LARGE SCALE GENOMIC DNA]</scope>
    <source>
        <strain evidence="6">MN2024</strain>
        <tissue evidence="6">Gills</tissue>
    </source>
</reference>
<evidence type="ECO:0000256" key="1">
    <source>
        <dbReference type="ARBA" id="ARBA00008125"/>
    </source>
</evidence>
<dbReference type="InterPro" id="IPR000884">
    <property type="entry name" value="TSP1_rpt"/>
</dbReference>
<dbReference type="Pfam" id="PF19035">
    <property type="entry name" value="TSP1_CCN"/>
    <property type="match status" value="1"/>
</dbReference>
<keyword evidence="7" id="KW-1185">Reference proteome</keyword>